<feature type="region of interest" description="Disordered" evidence="1">
    <location>
        <begin position="1"/>
        <end position="29"/>
    </location>
</feature>
<dbReference type="RefSeq" id="WP_132013252.1">
    <property type="nucleotide sequence ID" value="NZ_SLUN01000004.1"/>
</dbReference>
<dbReference type="AlphaFoldDB" id="A0A4R1S4R1"/>
<organism evidence="2 3">
    <name type="scientific">Hydrogenispora ethanolica</name>
    <dbReference type="NCBI Taxonomy" id="1082276"/>
    <lineage>
        <taxon>Bacteria</taxon>
        <taxon>Bacillati</taxon>
        <taxon>Bacillota</taxon>
        <taxon>Hydrogenispora</taxon>
    </lineage>
</organism>
<keyword evidence="3" id="KW-1185">Reference proteome</keyword>
<proteinExistence type="predicted"/>
<feature type="compositionally biased region" description="Basic residues" evidence="1">
    <location>
        <begin position="1"/>
        <end position="13"/>
    </location>
</feature>
<dbReference type="EMBL" id="SLUN01000004">
    <property type="protein sequence ID" value="TCL74266.1"/>
    <property type="molecule type" value="Genomic_DNA"/>
</dbReference>
<evidence type="ECO:0000313" key="3">
    <source>
        <dbReference type="Proteomes" id="UP000295008"/>
    </source>
</evidence>
<comment type="caution">
    <text evidence="2">The sequence shown here is derived from an EMBL/GenBank/DDBJ whole genome shotgun (WGS) entry which is preliminary data.</text>
</comment>
<evidence type="ECO:0000256" key="1">
    <source>
        <dbReference type="SAM" id="MobiDB-lite"/>
    </source>
</evidence>
<sequence length="114" mass="13129">MKKPSGYSRHLKLIKNETPAGESPLSDEERRQLLELSEKLRNAAVALSQAMNPLVEQLTQSCQTLYAQFEEVYQKAGMPYGDSKEGMMKWMKEQKETCRQAGEHQPKRHLHIVK</sequence>
<reference evidence="2 3" key="1">
    <citation type="submission" date="2019-03" db="EMBL/GenBank/DDBJ databases">
        <title>Genomic Encyclopedia of Type Strains, Phase IV (KMG-IV): sequencing the most valuable type-strain genomes for metagenomic binning, comparative biology and taxonomic classification.</title>
        <authorList>
            <person name="Goeker M."/>
        </authorList>
    </citation>
    <scope>NUCLEOTIDE SEQUENCE [LARGE SCALE GENOMIC DNA]</scope>
    <source>
        <strain evidence="2 3">LX-B</strain>
    </source>
</reference>
<name>A0A4R1S4R1_HYDET</name>
<gene>
    <name evidence="2" type="ORF">EDC14_1004204</name>
</gene>
<protein>
    <submittedName>
        <fullName evidence="2">Uncharacterized protein</fullName>
    </submittedName>
</protein>
<accession>A0A4R1S4R1</accession>
<evidence type="ECO:0000313" key="2">
    <source>
        <dbReference type="EMBL" id="TCL74266.1"/>
    </source>
</evidence>
<dbReference type="Proteomes" id="UP000295008">
    <property type="component" value="Unassembled WGS sequence"/>
</dbReference>